<keyword evidence="2" id="KW-0812">Transmembrane</keyword>
<feature type="non-terminal residue" evidence="3">
    <location>
        <position position="979"/>
    </location>
</feature>
<feature type="transmembrane region" description="Helical" evidence="2">
    <location>
        <begin position="616"/>
        <end position="641"/>
    </location>
</feature>
<evidence type="ECO:0000313" key="4">
    <source>
        <dbReference type="Proteomes" id="UP001470230"/>
    </source>
</evidence>
<organism evidence="3 4">
    <name type="scientific">Tritrichomonas musculus</name>
    <dbReference type="NCBI Taxonomy" id="1915356"/>
    <lineage>
        <taxon>Eukaryota</taxon>
        <taxon>Metamonada</taxon>
        <taxon>Parabasalia</taxon>
        <taxon>Tritrichomonadida</taxon>
        <taxon>Tritrichomonadidae</taxon>
        <taxon>Tritrichomonas</taxon>
    </lineage>
</organism>
<dbReference type="InterPro" id="IPR009030">
    <property type="entry name" value="Growth_fac_rcpt_cys_sf"/>
</dbReference>
<feature type="transmembrane region" description="Helical" evidence="2">
    <location>
        <begin position="653"/>
        <end position="677"/>
    </location>
</feature>
<dbReference type="EMBL" id="JAPFFF010000038">
    <property type="protein sequence ID" value="KAK8842290.1"/>
    <property type="molecule type" value="Genomic_DNA"/>
</dbReference>
<name>A0ABR2H7U0_9EUKA</name>
<keyword evidence="2" id="KW-1133">Transmembrane helix</keyword>
<proteinExistence type="predicted"/>
<feature type="transmembrane region" description="Helical" evidence="2">
    <location>
        <begin position="956"/>
        <end position="977"/>
    </location>
</feature>
<evidence type="ECO:0000313" key="3">
    <source>
        <dbReference type="EMBL" id="KAK8842290.1"/>
    </source>
</evidence>
<keyword evidence="2" id="KW-0472">Membrane</keyword>
<dbReference type="SUPFAM" id="SSF57184">
    <property type="entry name" value="Growth factor receptor domain"/>
    <property type="match status" value="1"/>
</dbReference>
<comment type="caution">
    <text evidence="3">The sequence shown here is derived from an EMBL/GenBank/DDBJ whole genome shotgun (WGS) entry which is preliminary data.</text>
</comment>
<protein>
    <submittedName>
        <fullName evidence="3">Uncharacterized protein</fullName>
    </submittedName>
</protein>
<gene>
    <name evidence="3" type="ORF">M9Y10_025867</name>
</gene>
<feature type="region of interest" description="Disordered" evidence="1">
    <location>
        <begin position="885"/>
        <end position="942"/>
    </location>
</feature>
<accession>A0ABR2H7U0</accession>
<dbReference type="Proteomes" id="UP001470230">
    <property type="component" value="Unassembled WGS sequence"/>
</dbReference>
<reference evidence="3 4" key="1">
    <citation type="submission" date="2024-04" db="EMBL/GenBank/DDBJ databases">
        <title>Tritrichomonas musculus Genome.</title>
        <authorList>
            <person name="Alves-Ferreira E."/>
            <person name="Grigg M."/>
            <person name="Lorenzi H."/>
            <person name="Galac M."/>
        </authorList>
    </citation>
    <scope>NUCLEOTIDE SEQUENCE [LARGE SCALE GENOMIC DNA]</scope>
    <source>
        <strain evidence="3 4">EAF2021</strain>
    </source>
</reference>
<evidence type="ECO:0000256" key="1">
    <source>
        <dbReference type="SAM" id="MobiDB-lite"/>
    </source>
</evidence>
<feature type="compositionally biased region" description="Acidic residues" evidence="1">
    <location>
        <begin position="886"/>
        <end position="896"/>
    </location>
</feature>
<feature type="compositionally biased region" description="Low complexity" evidence="1">
    <location>
        <begin position="926"/>
        <end position="941"/>
    </location>
</feature>
<keyword evidence="4" id="KW-1185">Reference proteome</keyword>
<evidence type="ECO:0000256" key="2">
    <source>
        <dbReference type="SAM" id="Phobius"/>
    </source>
</evidence>
<sequence>MWIKYLLFNETVNNKGLCQCINDSFTIEDGVCTPETTRCAQSAIDLGCSRCYLFDNTVCAECDSKKGFKEEPNEKNNKCECINSDFNVSNGICVEIFVQCQWESSKPVDGCTLCHSRRPSQCTECDATKGFVLNKASHQCECQTDGYIVNGGSCVPPTESGCKETEMIGCIKCTTGNENKCQTCDSSKGFKLNIDKCECSVNGYVVNSNGVCAPPADNLCFQNISIPGCVICSENVHDQCSYCDTSLHFEQNPVNGICQCAEPYSLRVDGKCSDYKLPIDDIINDFDYDDVKEIPDGYITVGEEEKSNTLIVNTDKLEEASNFDQYKLYETQVSQTITNIEVNNNDLENVQLAINDRNNEPLNISIVSDQQIQLDTSKSNFPLNLPENSQKISINVKEGDSDLKIGSTENSESVNLGNVSVSSQKVLTLEPLTNVVLSVINFFGSGSKINVKNDGNTKATVAASKIYVQKGSTPELTNVEIKDELNMAPYSKLKINEGVNFASALFKIFKDNHSQPVSNNYFDFNNRKIEQSPRSIEVLEMIENRYLDDIDDKIILIHFPPSEFNDTMCELWAEKVEGGKGECVKKDKNNNGDNSVYAYKTNTGKPPKDKGLSAGAIAGIVIACVVVVAAIIALLVYFLVIKKKNQSTTSTQANTIGFIGVTLHFFVYITNAVWALLIKGVYIICGTIAGNNVCSYNTEKDYKALGISDSFRNDFDNESKIIVFLDSFTRDVVAPINFLRGQKVQIIHTNSRLLEERNRLRVVASERLTIGESESELSGTVGEALFDSSDFDSIVIDVNDTFYIKQEGNISTNESSPELRLEATSESVTINISDTVDIEKQKLKIESSQNKTISVRLVLNVTEENKEAVNKFVTVDKDNVKLSIGEEYESSSEEETMSQTESPSDEIPTEFPITESEYPSSEEETVSPTESSSLEPSVSETAAEVGNPIKARSKGLSVGVIAAIVVAAVVVPAAVILSV</sequence>